<gene>
    <name evidence="3" type="ORF">C8D82_12353</name>
</gene>
<sequence length="146" mass="16487">MKHLPMGWLLPAAVLFGFTMSGTAAHTTEKEANMKSGKTAKVTAESIVRLSRITVDPERLAEYLVFATECGRRSMAEEPGVLMMYSMQDKAHPEQITILEIYADSAAYERHIKTPHFQKYKQGTLAMVRKLELLDQTPLVPEMKMK</sequence>
<dbReference type="EMBL" id="QEKH01000023">
    <property type="protein sequence ID" value="PVY39000.1"/>
    <property type="molecule type" value="Genomic_DNA"/>
</dbReference>
<evidence type="ECO:0000259" key="2">
    <source>
        <dbReference type="PROSITE" id="PS51725"/>
    </source>
</evidence>
<dbReference type="Proteomes" id="UP000245959">
    <property type="component" value="Unassembled WGS sequence"/>
</dbReference>
<proteinExistence type="predicted"/>
<dbReference type="GeneID" id="78296159"/>
<dbReference type="InterPro" id="IPR007138">
    <property type="entry name" value="ABM_dom"/>
</dbReference>
<keyword evidence="3" id="KW-0560">Oxidoreductase</keyword>
<comment type="caution">
    <text evidence="3">The sequence shown here is derived from an EMBL/GenBank/DDBJ whole genome shotgun (WGS) entry which is preliminary data.</text>
</comment>
<dbReference type="InterPro" id="IPR011008">
    <property type="entry name" value="Dimeric_a/b-barrel"/>
</dbReference>
<name>A0A2U1ARH3_9BACT</name>
<dbReference type="GO" id="GO:0004497">
    <property type="term" value="F:monooxygenase activity"/>
    <property type="evidence" value="ECO:0007669"/>
    <property type="project" value="UniProtKB-KW"/>
</dbReference>
<reference evidence="3 4" key="1">
    <citation type="submission" date="2018-04" db="EMBL/GenBank/DDBJ databases">
        <title>Genomic Encyclopedia of Type Strains, Phase IV (KMG-IV): sequencing the most valuable type-strain genomes for metagenomic binning, comparative biology and taxonomic classification.</title>
        <authorList>
            <person name="Goeker M."/>
        </authorList>
    </citation>
    <scope>NUCLEOTIDE SEQUENCE [LARGE SCALE GENOMIC DNA]</scope>
    <source>
        <strain evidence="3 4">DSM 14823</strain>
    </source>
</reference>
<evidence type="ECO:0000313" key="3">
    <source>
        <dbReference type="EMBL" id="PVY39000.1"/>
    </source>
</evidence>
<dbReference type="InterPro" id="IPR050744">
    <property type="entry name" value="AI-2_Isomerase_LsrG"/>
</dbReference>
<dbReference type="RefSeq" id="WP_116884869.1">
    <property type="nucleotide sequence ID" value="NZ_CABMMC010000054.1"/>
</dbReference>
<evidence type="ECO:0000313" key="4">
    <source>
        <dbReference type="Proteomes" id="UP000245959"/>
    </source>
</evidence>
<dbReference type="Pfam" id="PF03992">
    <property type="entry name" value="ABM"/>
    <property type="match status" value="1"/>
</dbReference>
<feature type="signal peptide" evidence="1">
    <location>
        <begin position="1"/>
        <end position="24"/>
    </location>
</feature>
<dbReference type="PANTHER" id="PTHR33336:SF3">
    <property type="entry name" value="ABM DOMAIN-CONTAINING PROTEIN"/>
    <property type="match status" value="1"/>
</dbReference>
<protein>
    <submittedName>
        <fullName evidence="3">Quinol monooxygenase YgiN</fullName>
    </submittedName>
</protein>
<feature type="chain" id="PRO_5015452823" evidence="1">
    <location>
        <begin position="25"/>
        <end position="146"/>
    </location>
</feature>
<keyword evidence="3" id="KW-0503">Monooxygenase</keyword>
<accession>A0A2U1ARH3</accession>
<keyword evidence="1" id="KW-0732">Signal</keyword>
<dbReference type="AlphaFoldDB" id="A0A2U1ARH3"/>
<dbReference type="PANTHER" id="PTHR33336">
    <property type="entry name" value="QUINOL MONOOXYGENASE YGIN-RELATED"/>
    <property type="match status" value="1"/>
</dbReference>
<evidence type="ECO:0000256" key="1">
    <source>
        <dbReference type="SAM" id="SignalP"/>
    </source>
</evidence>
<keyword evidence="4" id="KW-1185">Reference proteome</keyword>
<dbReference type="OrthoDB" id="9812754at2"/>
<feature type="domain" description="ABM" evidence="2">
    <location>
        <begin position="47"/>
        <end position="140"/>
    </location>
</feature>
<organism evidence="3 4">
    <name type="scientific">Victivallis vadensis</name>
    <dbReference type="NCBI Taxonomy" id="172901"/>
    <lineage>
        <taxon>Bacteria</taxon>
        <taxon>Pseudomonadati</taxon>
        <taxon>Lentisphaerota</taxon>
        <taxon>Lentisphaeria</taxon>
        <taxon>Victivallales</taxon>
        <taxon>Victivallaceae</taxon>
        <taxon>Victivallis</taxon>
    </lineage>
</organism>
<dbReference type="SUPFAM" id="SSF54909">
    <property type="entry name" value="Dimeric alpha+beta barrel"/>
    <property type="match status" value="1"/>
</dbReference>
<dbReference type="PROSITE" id="PS51725">
    <property type="entry name" value="ABM"/>
    <property type="match status" value="1"/>
</dbReference>
<dbReference type="Gene3D" id="3.30.70.100">
    <property type="match status" value="1"/>
</dbReference>